<evidence type="ECO:0000313" key="1">
    <source>
        <dbReference type="EMBL" id="TQV79000.1"/>
    </source>
</evidence>
<gene>
    <name evidence="1" type="ORF">FKG95_15050</name>
</gene>
<protein>
    <submittedName>
        <fullName evidence="1">Uncharacterized protein</fullName>
    </submittedName>
</protein>
<proteinExistence type="predicted"/>
<evidence type="ECO:0000313" key="2">
    <source>
        <dbReference type="Proteomes" id="UP000315252"/>
    </source>
</evidence>
<keyword evidence="2" id="KW-1185">Reference proteome</keyword>
<dbReference type="RefSeq" id="WP_142897223.1">
    <property type="nucleotide sequence ID" value="NZ_ML660056.1"/>
</dbReference>
<name>A0A545TP49_9PROT</name>
<dbReference type="EMBL" id="VHSH01000005">
    <property type="protein sequence ID" value="TQV79000.1"/>
    <property type="molecule type" value="Genomic_DNA"/>
</dbReference>
<organism evidence="1 2">
    <name type="scientific">Denitrobaculum tricleocarpae</name>
    <dbReference type="NCBI Taxonomy" id="2591009"/>
    <lineage>
        <taxon>Bacteria</taxon>
        <taxon>Pseudomonadati</taxon>
        <taxon>Pseudomonadota</taxon>
        <taxon>Alphaproteobacteria</taxon>
        <taxon>Rhodospirillales</taxon>
        <taxon>Rhodospirillaceae</taxon>
        <taxon>Denitrobaculum</taxon>
    </lineage>
</organism>
<comment type="caution">
    <text evidence="1">The sequence shown here is derived from an EMBL/GenBank/DDBJ whole genome shotgun (WGS) entry which is preliminary data.</text>
</comment>
<dbReference type="PROSITE" id="PS51257">
    <property type="entry name" value="PROKAR_LIPOPROTEIN"/>
    <property type="match status" value="1"/>
</dbReference>
<dbReference type="Proteomes" id="UP000315252">
    <property type="component" value="Unassembled WGS sequence"/>
</dbReference>
<reference evidence="1 2" key="1">
    <citation type="submission" date="2019-06" db="EMBL/GenBank/DDBJ databases">
        <title>Whole genome sequence for Rhodospirillaceae sp. R148.</title>
        <authorList>
            <person name="Wang G."/>
        </authorList>
    </citation>
    <scope>NUCLEOTIDE SEQUENCE [LARGE SCALE GENOMIC DNA]</scope>
    <source>
        <strain evidence="1 2">R148</strain>
    </source>
</reference>
<sequence length="68" mass="7766">MKKTKQSRRDFMALGGSLLLGLTLTACRQEEQGRKLLYDKGTYLGEADEGLSDEDRAKLRQRATFQRD</sequence>
<accession>A0A545TP49</accession>
<dbReference type="AlphaFoldDB" id="A0A545TP49"/>